<sequence length="60" mass="7090">MAYPERKPIYDTYKRIITDIIDSKKYKDYANGEIDALDKELLSAFKEIRIAMISKKDWSS</sequence>
<dbReference type="EMBL" id="CP017478">
    <property type="protein sequence ID" value="AOW19749.1"/>
    <property type="molecule type" value="Genomic_DNA"/>
</dbReference>
<name>A0A1D8P5A7_9FLAO</name>
<dbReference type="AlphaFoldDB" id="A0A1D8P5A7"/>
<gene>
    <name evidence="1" type="ORF">LPB138_03205</name>
</gene>
<accession>A0A1D8P5A7</accession>
<protein>
    <submittedName>
        <fullName evidence="1">Uncharacterized protein</fullName>
    </submittedName>
</protein>
<dbReference type="Proteomes" id="UP000176050">
    <property type="component" value="Chromosome"/>
</dbReference>
<evidence type="ECO:0000313" key="2">
    <source>
        <dbReference type="Proteomes" id="UP000176050"/>
    </source>
</evidence>
<keyword evidence="2" id="KW-1185">Reference proteome</keyword>
<dbReference type="KEGG" id="lul:LPB138_03205"/>
<dbReference type="STRING" id="1850246.LPB138_03205"/>
<reference evidence="1 2" key="1">
    <citation type="submission" date="2016-10" db="EMBL/GenBank/DDBJ databases">
        <title>Lutibacter sp. LPB0138, isolated from marine gastropod.</title>
        <authorList>
            <person name="Kim E."/>
            <person name="Yi H."/>
        </authorList>
    </citation>
    <scope>NUCLEOTIDE SEQUENCE [LARGE SCALE GENOMIC DNA]</scope>
    <source>
        <strain evidence="1 2">LPB0138</strain>
    </source>
</reference>
<dbReference type="OrthoDB" id="1448314at2"/>
<proteinExistence type="predicted"/>
<organism evidence="1 2">
    <name type="scientific">Urechidicola croceus</name>
    <dbReference type="NCBI Taxonomy" id="1850246"/>
    <lineage>
        <taxon>Bacteria</taxon>
        <taxon>Pseudomonadati</taxon>
        <taxon>Bacteroidota</taxon>
        <taxon>Flavobacteriia</taxon>
        <taxon>Flavobacteriales</taxon>
        <taxon>Flavobacteriaceae</taxon>
        <taxon>Urechidicola</taxon>
    </lineage>
</organism>
<dbReference type="RefSeq" id="WP_070235865.1">
    <property type="nucleotide sequence ID" value="NZ_CP017478.1"/>
</dbReference>
<evidence type="ECO:0000313" key="1">
    <source>
        <dbReference type="EMBL" id="AOW19749.1"/>
    </source>
</evidence>